<evidence type="ECO:0000313" key="1">
    <source>
        <dbReference type="EMBL" id="KAF0689907.1"/>
    </source>
</evidence>
<keyword evidence="3" id="KW-1185">Reference proteome</keyword>
<dbReference type="EMBL" id="CAADRA010006425">
    <property type="protein sequence ID" value="VFT95412.1"/>
    <property type="molecule type" value="Genomic_DNA"/>
</dbReference>
<reference evidence="1" key="2">
    <citation type="submission" date="2019-06" db="EMBL/GenBank/DDBJ databases">
        <title>Genomics analysis of Aphanomyces spp. identifies a new class of oomycete effector associated with host adaptation.</title>
        <authorList>
            <person name="Gaulin E."/>
        </authorList>
    </citation>
    <scope>NUCLEOTIDE SEQUENCE</scope>
    <source>
        <strain evidence="1">CBS 578.67</strain>
    </source>
</reference>
<dbReference type="Proteomes" id="UP000332933">
    <property type="component" value="Unassembled WGS sequence"/>
</dbReference>
<protein>
    <submittedName>
        <fullName evidence="2">Aste57867_18677 protein</fullName>
    </submittedName>
</protein>
<dbReference type="OrthoDB" id="75104at2759"/>
<reference evidence="2 3" key="1">
    <citation type="submission" date="2019-03" db="EMBL/GenBank/DDBJ databases">
        <authorList>
            <person name="Gaulin E."/>
            <person name="Dumas B."/>
        </authorList>
    </citation>
    <scope>NUCLEOTIDE SEQUENCE [LARGE SCALE GENOMIC DNA]</scope>
    <source>
        <strain evidence="2">CBS 568.67</strain>
    </source>
</reference>
<name>A0A485LER0_9STRA</name>
<evidence type="ECO:0000313" key="3">
    <source>
        <dbReference type="Proteomes" id="UP000332933"/>
    </source>
</evidence>
<dbReference type="EMBL" id="VJMH01006404">
    <property type="protein sequence ID" value="KAF0689907.1"/>
    <property type="molecule type" value="Genomic_DNA"/>
</dbReference>
<sequence>MMMQRRLLRSAFNSAAARAPRHQASRWMMAGVAATAGCTLSLLVSQSSPALCVDQPPAPRRWRREPLPKNTIVALASLINAAVDIPGMDEDEEQEIIQSAVEVIITEMEDFLPRSYWERTNCKMQPMAHGGRRDVGIMTTKIVPDAQRELMEARLVEHFQRTLHFPYLSAQDQDLIVHATVAILSDSMTGTSLDEILARKSTSVSLVAIFIREAMGIDNVEDLRNEVIGMIELPIPLPEPLVKYVLSKGVTMLVTILNDAVDNALAECFGPMPSREIATPKEFEEVLRINVVSLLYAKFDLFLLPRFVERFLISKIVDTYFEICVTQTRIDDAVSMLLKSKAEATAAA</sequence>
<accession>A0A485LER0</accession>
<evidence type="ECO:0000313" key="2">
    <source>
        <dbReference type="EMBL" id="VFT95412.1"/>
    </source>
</evidence>
<organism evidence="2 3">
    <name type="scientific">Aphanomyces stellatus</name>
    <dbReference type="NCBI Taxonomy" id="120398"/>
    <lineage>
        <taxon>Eukaryota</taxon>
        <taxon>Sar</taxon>
        <taxon>Stramenopiles</taxon>
        <taxon>Oomycota</taxon>
        <taxon>Saprolegniomycetes</taxon>
        <taxon>Saprolegniales</taxon>
        <taxon>Verrucalvaceae</taxon>
        <taxon>Aphanomyces</taxon>
    </lineage>
</organism>
<dbReference type="AlphaFoldDB" id="A0A485LER0"/>
<gene>
    <name evidence="2" type="primary">Aste57867_18677</name>
    <name evidence="1" type="ORF">As57867_018615</name>
    <name evidence="2" type="ORF">ASTE57867_18677</name>
</gene>
<proteinExistence type="predicted"/>